<proteinExistence type="inferred from homology"/>
<reference evidence="4" key="1">
    <citation type="journal article" date="2019" name="Int. J. Syst. Evol. Microbiol.">
        <title>The Global Catalogue of Microorganisms (GCM) 10K type strain sequencing project: providing services to taxonomists for standard genome sequencing and annotation.</title>
        <authorList>
            <consortium name="The Broad Institute Genomics Platform"/>
            <consortium name="The Broad Institute Genome Sequencing Center for Infectious Disease"/>
            <person name="Wu L."/>
            <person name="Ma J."/>
        </authorList>
    </citation>
    <scope>NUCLEOTIDE SEQUENCE [LARGE SCALE GENOMIC DNA]</scope>
    <source>
        <strain evidence="4">CCUG 62114</strain>
    </source>
</reference>
<name>A0ABW3I2X2_9FLAO</name>
<dbReference type="SUPFAM" id="SSF55961">
    <property type="entry name" value="Bet v1-like"/>
    <property type="match status" value="1"/>
</dbReference>
<feature type="domain" description="Activator of Hsp90 ATPase homologue 1/2-like C-terminal" evidence="2">
    <location>
        <begin position="19"/>
        <end position="146"/>
    </location>
</feature>
<comment type="caution">
    <text evidence="3">The sequence shown here is derived from an EMBL/GenBank/DDBJ whole genome shotgun (WGS) entry which is preliminary data.</text>
</comment>
<dbReference type="RefSeq" id="WP_377715706.1">
    <property type="nucleotide sequence ID" value="NZ_JBHTJM010000008.1"/>
</dbReference>
<dbReference type="Gene3D" id="3.30.530.20">
    <property type="match status" value="1"/>
</dbReference>
<dbReference type="Proteomes" id="UP001596997">
    <property type="component" value="Unassembled WGS sequence"/>
</dbReference>
<evidence type="ECO:0000256" key="1">
    <source>
        <dbReference type="ARBA" id="ARBA00006817"/>
    </source>
</evidence>
<accession>A0ABW3I2X2</accession>
<organism evidence="3 4">
    <name type="scientific">Pseudofulvibacter geojedonensis</name>
    <dbReference type="NCBI Taxonomy" id="1123758"/>
    <lineage>
        <taxon>Bacteria</taxon>
        <taxon>Pseudomonadati</taxon>
        <taxon>Bacteroidota</taxon>
        <taxon>Flavobacteriia</taxon>
        <taxon>Flavobacteriales</taxon>
        <taxon>Flavobacteriaceae</taxon>
        <taxon>Pseudofulvibacter</taxon>
    </lineage>
</organism>
<gene>
    <name evidence="3" type="ORF">ACFQ1O_09370</name>
</gene>
<evidence type="ECO:0000259" key="2">
    <source>
        <dbReference type="Pfam" id="PF08327"/>
    </source>
</evidence>
<protein>
    <submittedName>
        <fullName evidence="3">SRPBCC domain-containing protein</fullName>
    </submittedName>
</protein>
<dbReference type="EMBL" id="JBHTJM010000008">
    <property type="protein sequence ID" value="MFD0964213.1"/>
    <property type="molecule type" value="Genomic_DNA"/>
</dbReference>
<evidence type="ECO:0000313" key="3">
    <source>
        <dbReference type="EMBL" id="MFD0964213.1"/>
    </source>
</evidence>
<dbReference type="CDD" id="cd07814">
    <property type="entry name" value="SRPBCC_CalC_Aha1-like"/>
    <property type="match status" value="1"/>
</dbReference>
<dbReference type="InterPro" id="IPR013538">
    <property type="entry name" value="ASHA1/2-like_C"/>
</dbReference>
<dbReference type="Pfam" id="PF08327">
    <property type="entry name" value="AHSA1"/>
    <property type="match status" value="1"/>
</dbReference>
<evidence type="ECO:0000313" key="4">
    <source>
        <dbReference type="Proteomes" id="UP001596997"/>
    </source>
</evidence>
<sequence length="171" mass="19772">MDTINWSSFTKKIHLKKNIQTVYNAWASSEIICTWFLREAVFTDTNGKPRKQNENTEKGDSYSWKWHNWDGEEKGTILEANGKDKLVFSFAGDAQVNIQLTQKEDHTLLELTQSNIPTDDTNKFKLYCGCSNGWTFWIANLKAYLEHGILLHETDLGYLNGQLDCHEYINS</sequence>
<keyword evidence="4" id="KW-1185">Reference proteome</keyword>
<comment type="similarity">
    <text evidence="1">Belongs to the AHA1 family.</text>
</comment>
<dbReference type="InterPro" id="IPR023393">
    <property type="entry name" value="START-like_dom_sf"/>
</dbReference>